<evidence type="ECO:0000256" key="15">
    <source>
        <dbReference type="ARBA" id="ARBA00066633"/>
    </source>
</evidence>
<feature type="binding site" evidence="20">
    <location>
        <begin position="407"/>
        <end position="410"/>
    </location>
    <ligand>
        <name>meso-2,6-diaminopimelate</name>
        <dbReference type="ChEBI" id="CHEBI:57791"/>
    </ligand>
</feature>
<feature type="binding site" evidence="20">
    <location>
        <begin position="108"/>
        <end position="114"/>
    </location>
    <ligand>
        <name>ATP</name>
        <dbReference type="ChEBI" id="CHEBI:30616"/>
    </ligand>
</feature>
<evidence type="ECO:0000256" key="5">
    <source>
        <dbReference type="ARBA" id="ARBA00022618"/>
    </source>
</evidence>
<evidence type="ECO:0000256" key="8">
    <source>
        <dbReference type="ARBA" id="ARBA00022842"/>
    </source>
</evidence>
<comment type="subcellular location">
    <subcellularLocation>
        <location evidence="20 21">Cytoplasm</location>
    </subcellularLocation>
</comment>
<dbReference type="InterPro" id="IPR004101">
    <property type="entry name" value="Mur_ligase_C"/>
</dbReference>
<comment type="similarity">
    <text evidence="2 20">Belongs to the MurCDEF family. MurE subfamily.</text>
</comment>
<dbReference type="GO" id="GO:0009252">
    <property type="term" value="P:peptidoglycan biosynthetic process"/>
    <property type="evidence" value="ECO:0007669"/>
    <property type="project" value="UniProtKB-UniRule"/>
</dbReference>
<feature type="modified residue" description="N6-carboxylysine" evidence="20">
    <location>
        <position position="217"/>
    </location>
</feature>
<keyword evidence="7 20" id="KW-0067">ATP-binding</keyword>
<organism evidence="25 26">
    <name type="scientific">Niallia nealsonii</name>
    <dbReference type="NCBI Taxonomy" id="115979"/>
    <lineage>
        <taxon>Bacteria</taxon>
        <taxon>Bacillati</taxon>
        <taxon>Bacillota</taxon>
        <taxon>Bacilli</taxon>
        <taxon>Bacillales</taxon>
        <taxon>Bacillaceae</taxon>
        <taxon>Niallia</taxon>
    </lineage>
</organism>
<dbReference type="SUPFAM" id="SSF53623">
    <property type="entry name" value="MurD-like peptide ligases, catalytic domain"/>
    <property type="match status" value="1"/>
</dbReference>
<gene>
    <name evidence="20" type="primary">murE</name>
    <name evidence="25" type="ORF">CWS01_18480</name>
</gene>
<feature type="short sequence motif" description="Meso-diaminopimelate recognition motif" evidence="20">
    <location>
        <begin position="407"/>
        <end position="410"/>
    </location>
</feature>
<evidence type="ECO:0000313" key="26">
    <source>
        <dbReference type="Proteomes" id="UP000233375"/>
    </source>
</evidence>
<dbReference type="InterPro" id="IPR005761">
    <property type="entry name" value="UDP-N-AcMur-Glu-dNH2Pim_ligase"/>
</dbReference>
<keyword evidence="26" id="KW-1185">Reference proteome</keyword>
<feature type="domain" description="Mur ligase C-terminal" evidence="23">
    <location>
        <begin position="334"/>
        <end position="459"/>
    </location>
</feature>
<feature type="binding site" evidence="20">
    <location>
        <position position="185"/>
    </location>
    <ligand>
        <name>UDP-N-acetyl-alpha-D-muramoyl-L-alanyl-D-glutamate</name>
        <dbReference type="ChEBI" id="CHEBI:83900"/>
    </ligand>
</feature>
<comment type="function">
    <text evidence="14 20">Catalyzes the addition of meso-diaminopimelic acid to the nucleotide precursor UDP-N-acetylmuramoyl-L-alanyl-D-glutamate (UMAG) in the biosynthesis of bacterial cell-wall peptidoglycan.</text>
</comment>
<dbReference type="Gene3D" id="3.40.1190.10">
    <property type="entry name" value="Mur-like, catalytic domain"/>
    <property type="match status" value="1"/>
</dbReference>
<evidence type="ECO:0000256" key="3">
    <source>
        <dbReference type="ARBA" id="ARBA00022490"/>
    </source>
</evidence>
<dbReference type="EC" id="6.3.2.13" evidence="15 20"/>
<evidence type="ECO:0000256" key="6">
    <source>
        <dbReference type="ARBA" id="ARBA00022741"/>
    </source>
</evidence>
<dbReference type="GO" id="GO:0005737">
    <property type="term" value="C:cytoplasm"/>
    <property type="evidence" value="ECO:0007669"/>
    <property type="project" value="UniProtKB-SubCell"/>
</dbReference>
<dbReference type="NCBIfam" id="NF001124">
    <property type="entry name" value="PRK00139.1-2"/>
    <property type="match status" value="1"/>
</dbReference>
<dbReference type="InterPro" id="IPR036565">
    <property type="entry name" value="Mur-like_cat_sf"/>
</dbReference>
<dbReference type="NCBIfam" id="TIGR01085">
    <property type="entry name" value="murE"/>
    <property type="match status" value="1"/>
</dbReference>
<evidence type="ECO:0000256" key="14">
    <source>
        <dbReference type="ARBA" id="ARBA00056782"/>
    </source>
</evidence>
<keyword evidence="12 20" id="KW-0961">Cell wall biogenesis/degradation</keyword>
<evidence type="ECO:0000313" key="25">
    <source>
        <dbReference type="EMBL" id="PKG22131.1"/>
    </source>
</evidence>
<dbReference type="NCBIfam" id="NF001126">
    <property type="entry name" value="PRK00139.1-4"/>
    <property type="match status" value="1"/>
</dbReference>
<dbReference type="AlphaFoldDB" id="A0A2N0YXZ6"/>
<evidence type="ECO:0000256" key="13">
    <source>
        <dbReference type="ARBA" id="ARBA00050251"/>
    </source>
</evidence>
<keyword evidence="9 20" id="KW-0133">Cell shape</keyword>
<dbReference type="PANTHER" id="PTHR23135">
    <property type="entry name" value="MUR LIGASE FAMILY MEMBER"/>
    <property type="match status" value="1"/>
</dbReference>
<comment type="catalytic activity">
    <reaction evidence="13 20">
        <text>UDP-N-acetyl-alpha-D-muramoyl-L-alanyl-D-glutamate + meso-2,6-diaminopimelate + ATP = UDP-N-acetyl-alpha-D-muramoyl-L-alanyl-gamma-D-glutamyl-meso-2,6-diaminopimelate + ADP + phosphate + H(+)</text>
        <dbReference type="Rhea" id="RHEA:23676"/>
        <dbReference type="ChEBI" id="CHEBI:15378"/>
        <dbReference type="ChEBI" id="CHEBI:30616"/>
        <dbReference type="ChEBI" id="CHEBI:43474"/>
        <dbReference type="ChEBI" id="CHEBI:57791"/>
        <dbReference type="ChEBI" id="CHEBI:83900"/>
        <dbReference type="ChEBI" id="CHEBI:83905"/>
        <dbReference type="ChEBI" id="CHEBI:456216"/>
        <dbReference type="EC" id="6.3.2.13"/>
    </reaction>
</comment>
<evidence type="ECO:0000256" key="21">
    <source>
        <dbReference type="RuleBase" id="RU004135"/>
    </source>
</evidence>
<dbReference type="HAMAP" id="MF_00208">
    <property type="entry name" value="MurE"/>
    <property type="match status" value="1"/>
</dbReference>
<dbReference type="GO" id="GO:0008360">
    <property type="term" value="P:regulation of cell shape"/>
    <property type="evidence" value="ECO:0007669"/>
    <property type="project" value="UniProtKB-KW"/>
</dbReference>
<dbReference type="FunFam" id="3.90.190.20:FF:000006">
    <property type="entry name" value="UDP-N-acetylmuramoyl-L-alanyl-D-glutamate--2,6-diaminopimelate ligase"/>
    <property type="match status" value="1"/>
</dbReference>
<proteinExistence type="inferred from homology"/>
<feature type="binding site" evidence="20">
    <location>
        <position position="177"/>
    </location>
    <ligand>
        <name>UDP-N-acetyl-alpha-D-muramoyl-L-alanyl-D-glutamate</name>
        <dbReference type="ChEBI" id="CHEBI:83900"/>
    </ligand>
</feature>
<dbReference type="SUPFAM" id="SSF63418">
    <property type="entry name" value="MurE/MurF N-terminal domain"/>
    <property type="match status" value="1"/>
</dbReference>
<dbReference type="FunFam" id="3.40.1390.10:FF:000005">
    <property type="entry name" value="UDP-N-acetylmuramoyl-L-alanyl-D-glutamate--2,6-diaminopimelate ligase"/>
    <property type="match status" value="1"/>
</dbReference>
<dbReference type="InterPro" id="IPR000713">
    <property type="entry name" value="Mur_ligase_N"/>
</dbReference>
<evidence type="ECO:0000256" key="2">
    <source>
        <dbReference type="ARBA" id="ARBA00005898"/>
    </source>
</evidence>
<reference evidence="25 26" key="1">
    <citation type="journal article" date="2003" name="Int. J. Syst. Evol. Microbiol.">
        <title>Bacillus nealsonii sp. nov., isolated from a spacecraft-assembly facility, whose spores are gamma-radiation resistant.</title>
        <authorList>
            <person name="Venkateswaran K."/>
            <person name="Kempf M."/>
            <person name="Chen F."/>
            <person name="Satomi M."/>
            <person name="Nicholson W."/>
            <person name="Kern R."/>
        </authorList>
    </citation>
    <scope>NUCLEOTIDE SEQUENCE [LARGE SCALE GENOMIC DNA]</scope>
    <source>
        <strain evidence="25 26">FO-92</strain>
    </source>
</reference>
<evidence type="ECO:0000256" key="9">
    <source>
        <dbReference type="ARBA" id="ARBA00022960"/>
    </source>
</evidence>
<evidence type="ECO:0000256" key="18">
    <source>
        <dbReference type="ARBA" id="ARBA00076158"/>
    </source>
</evidence>
<name>A0A2N0YXZ6_9BACI</name>
<dbReference type="GO" id="GO:0005524">
    <property type="term" value="F:ATP binding"/>
    <property type="evidence" value="ECO:0007669"/>
    <property type="project" value="UniProtKB-UniRule"/>
</dbReference>
<protein>
    <recommendedName>
        <fullName evidence="16 20">UDP-N-acetylmuramoyl-L-alanyl-D-glutamate--2,6-diaminopimelate ligase</fullName>
        <ecNumber evidence="15 20">6.3.2.13</ecNumber>
    </recommendedName>
    <alternativeName>
        <fullName evidence="17 20">Meso-A2pm-adding enzyme</fullName>
    </alternativeName>
    <alternativeName>
        <fullName evidence="18 20">Meso-diaminopimelate-adding enzyme</fullName>
    </alternativeName>
    <alternativeName>
        <fullName evidence="19 20">UDP-MurNAc-L-Ala-D-Glu:meso-diaminopimelate ligase</fullName>
    </alternativeName>
    <alternativeName>
        <fullName evidence="20">UDP-MurNAc-tripeptide synthetase</fullName>
    </alternativeName>
    <alternativeName>
        <fullName evidence="20">UDP-N-acetylmuramyl-tripeptide synthetase</fullName>
    </alternativeName>
</protein>
<feature type="binding site" evidence="20">
    <location>
        <position position="461"/>
    </location>
    <ligand>
        <name>meso-2,6-diaminopimelate</name>
        <dbReference type="ChEBI" id="CHEBI:57791"/>
    </ligand>
</feature>
<evidence type="ECO:0000259" key="23">
    <source>
        <dbReference type="Pfam" id="PF02875"/>
    </source>
</evidence>
<dbReference type="InterPro" id="IPR035911">
    <property type="entry name" value="MurE/MurF_N"/>
</dbReference>
<evidence type="ECO:0000256" key="19">
    <source>
        <dbReference type="ARBA" id="ARBA00081560"/>
    </source>
</evidence>
<dbReference type="SUPFAM" id="SSF53244">
    <property type="entry name" value="MurD-like peptide ligases, peptide-binding domain"/>
    <property type="match status" value="1"/>
</dbReference>
<sequence length="488" mass="54272">MQLKKLIESLHPYTLYDGEDIEIVSIENDNRKVKKGSLFICIKGFTVDGHYFAQNAYEAGAAAIVAEKPLDLPIPVIIVKDTKKASSILADAFYEHPTQNLQLIGITGTNGKTTTSHLVEAILKEANQKTGIIGTMYTKINDEIQETKNTTPEPVTLQKIFHQMVEREVDTAVMEVSSHALVEGRVHGCDYDVAVFTNLSQDHLDFHDTMEEYKRAKGLLFTRLGNTFSQEKPKYAILNSDDPVSKEYEQQTAALVLTYGIDNEADIRAKNIQIHALGTTFQLETPFGEFPVSIKMIGKFNVYNALASIAAGIAIRIPVSVIIKAIEHVEGVSGRFEAVYNGQNFAVIVDYSHTPDSLENALKTVKEFAKKDIYVIVGCGGDRDKTKRPLMAKIACEHAKHAIFTSDNPRSEDPAQILNDMEEGVRGEKYTLIEDRKEAIFYAVEQAKEGDVILIAGKGHETYQLIGSKVLDFDDRLVAKEAIEEQKK</sequence>
<dbReference type="InterPro" id="IPR013221">
    <property type="entry name" value="Mur_ligase_cen"/>
</dbReference>
<evidence type="ECO:0000256" key="17">
    <source>
        <dbReference type="ARBA" id="ARBA00075482"/>
    </source>
</evidence>
<feature type="domain" description="Mur ligase central" evidence="24">
    <location>
        <begin position="106"/>
        <end position="311"/>
    </location>
</feature>
<dbReference type="Pfam" id="PF01225">
    <property type="entry name" value="Mur_ligase"/>
    <property type="match status" value="1"/>
</dbReference>
<dbReference type="RefSeq" id="WP_101178683.1">
    <property type="nucleotide sequence ID" value="NZ_PISE01000046.1"/>
</dbReference>
<keyword evidence="11 20" id="KW-0131">Cell cycle</keyword>
<evidence type="ECO:0000259" key="24">
    <source>
        <dbReference type="Pfam" id="PF08245"/>
    </source>
</evidence>
<comment type="PTM">
    <text evidence="20">Carboxylation is probably crucial for Mg(2+) binding and, consequently, for the gamma-phosphate positioning of ATP.</text>
</comment>
<feature type="binding site" evidence="20">
    <location>
        <position position="149"/>
    </location>
    <ligand>
        <name>UDP-N-acetyl-alpha-D-muramoyl-L-alanyl-D-glutamate</name>
        <dbReference type="ChEBI" id="CHEBI:83900"/>
    </ligand>
</feature>
<keyword evidence="3 20" id="KW-0963">Cytoplasm</keyword>
<comment type="caution">
    <text evidence="20">Lacks conserved residue(s) required for the propagation of feature annotation.</text>
</comment>
<dbReference type="GO" id="GO:0071555">
    <property type="term" value="P:cell wall organization"/>
    <property type="evidence" value="ECO:0007669"/>
    <property type="project" value="UniProtKB-KW"/>
</dbReference>
<keyword evidence="5 20" id="KW-0132">Cell division</keyword>
<evidence type="ECO:0000256" key="11">
    <source>
        <dbReference type="ARBA" id="ARBA00023306"/>
    </source>
</evidence>
<dbReference type="GO" id="GO:0051301">
    <property type="term" value="P:cell division"/>
    <property type="evidence" value="ECO:0007669"/>
    <property type="project" value="UniProtKB-KW"/>
</dbReference>
<feature type="binding site" evidence="20">
    <location>
        <position position="457"/>
    </location>
    <ligand>
        <name>meso-2,6-diaminopimelate</name>
        <dbReference type="ChEBI" id="CHEBI:57791"/>
    </ligand>
</feature>
<evidence type="ECO:0000256" key="4">
    <source>
        <dbReference type="ARBA" id="ARBA00022598"/>
    </source>
</evidence>
<dbReference type="Pfam" id="PF02875">
    <property type="entry name" value="Mur_ligase_C"/>
    <property type="match status" value="1"/>
</dbReference>
<dbReference type="OrthoDB" id="9800958at2"/>
<evidence type="ECO:0000256" key="7">
    <source>
        <dbReference type="ARBA" id="ARBA00022840"/>
    </source>
</evidence>
<dbReference type="Gene3D" id="3.40.1390.10">
    <property type="entry name" value="MurE/MurF, N-terminal domain"/>
    <property type="match status" value="1"/>
</dbReference>
<comment type="pathway">
    <text evidence="1 20 21">Cell wall biogenesis; peptidoglycan biosynthesis.</text>
</comment>
<feature type="binding site" evidence="20">
    <location>
        <begin position="150"/>
        <end position="151"/>
    </location>
    <ligand>
        <name>UDP-N-acetyl-alpha-D-muramoyl-L-alanyl-D-glutamate</name>
        <dbReference type="ChEBI" id="CHEBI:83900"/>
    </ligand>
</feature>
<dbReference type="Proteomes" id="UP000233375">
    <property type="component" value="Unassembled WGS sequence"/>
</dbReference>
<comment type="caution">
    <text evidence="25">The sequence shown here is derived from an EMBL/GenBank/DDBJ whole genome shotgun (WGS) entry which is preliminary data.</text>
</comment>
<evidence type="ECO:0000259" key="22">
    <source>
        <dbReference type="Pfam" id="PF01225"/>
    </source>
</evidence>
<dbReference type="GO" id="GO:0008765">
    <property type="term" value="F:UDP-N-acetylmuramoylalanyl-D-glutamate-2,6-diaminopimelate ligase activity"/>
    <property type="evidence" value="ECO:0007669"/>
    <property type="project" value="UniProtKB-UniRule"/>
</dbReference>
<accession>A0A2N0YXZ6</accession>
<evidence type="ECO:0000256" key="16">
    <source>
        <dbReference type="ARBA" id="ARBA00072883"/>
    </source>
</evidence>
<keyword evidence="6 20" id="KW-0547">Nucleotide-binding</keyword>
<dbReference type="GO" id="GO:0000287">
    <property type="term" value="F:magnesium ion binding"/>
    <property type="evidence" value="ECO:0007669"/>
    <property type="project" value="UniProtKB-UniRule"/>
</dbReference>
<dbReference type="UniPathway" id="UPA00219"/>
<feature type="binding site" evidence="20">
    <location>
        <position position="383"/>
    </location>
    <ligand>
        <name>meso-2,6-diaminopimelate</name>
        <dbReference type="ChEBI" id="CHEBI:57791"/>
    </ligand>
</feature>
<dbReference type="Pfam" id="PF08245">
    <property type="entry name" value="Mur_ligase_M"/>
    <property type="match status" value="1"/>
</dbReference>
<keyword evidence="10 20" id="KW-0573">Peptidoglycan synthesis</keyword>
<comment type="cofactor">
    <cofactor evidence="20">
        <name>Mg(2+)</name>
        <dbReference type="ChEBI" id="CHEBI:18420"/>
    </cofactor>
</comment>
<keyword evidence="4 20" id="KW-0436">Ligase</keyword>
<evidence type="ECO:0000256" key="20">
    <source>
        <dbReference type="HAMAP-Rule" id="MF_00208"/>
    </source>
</evidence>
<dbReference type="PANTHER" id="PTHR23135:SF4">
    <property type="entry name" value="UDP-N-ACETYLMURAMOYL-L-ALANYL-D-GLUTAMATE--2,6-DIAMINOPIMELATE LIGASE MURE HOMOLOG, CHLOROPLASTIC"/>
    <property type="match status" value="1"/>
</dbReference>
<dbReference type="InterPro" id="IPR036615">
    <property type="entry name" value="Mur_ligase_C_dom_sf"/>
</dbReference>
<evidence type="ECO:0000256" key="10">
    <source>
        <dbReference type="ARBA" id="ARBA00022984"/>
    </source>
</evidence>
<evidence type="ECO:0000256" key="12">
    <source>
        <dbReference type="ARBA" id="ARBA00023316"/>
    </source>
</evidence>
<keyword evidence="8 20" id="KW-0460">Magnesium</keyword>
<feature type="domain" description="Mur ligase N-terminal catalytic" evidence="22">
    <location>
        <begin position="23"/>
        <end position="77"/>
    </location>
</feature>
<dbReference type="EMBL" id="PISE01000046">
    <property type="protein sequence ID" value="PKG22131.1"/>
    <property type="molecule type" value="Genomic_DNA"/>
</dbReference>
<dbReference type="Gene3D" id="3.90.190.20">
    <property type="entry name" value="Mur ligase, C-terminal domain"/>
    <property type="match status" value="1"/>
</dbReference>
<evidence type="ECO:0000256" key="1">
    <source>
        <dbReference type="ARBA" id="ARBA00004752"/>
    </source>
</evidence>